<keyword evidence="5" id="KW-1185">Reference proteome</keyword>
<dbReference type="Gene3D" id="2.60.120.380">
    <property type="match status" value="1"/>
</dbReference>
<gene>
    <name evidence="4" type="ORF">C1H87_09400</name>
</gene>
<dbReference type="RefSeq" id="WP_102755559.1">
    <property type="nucleotide sequence ID" value="NZ_CP025791.1"/>
</dbReference>
<evidence type="ECO:0000256" key="2">
    <source>
        <dbReference type="SAM" id="SignalP"/>
    </source>
</evidence>
<dbReference type="EMBL" id="CP025791">
    <property type="protein sequence ID" value="AUP78904.1"/>
    <property type="molecule type" value="Genomic_DNA"/>
</dbReference>
<dbReference type="Proteomes" id="UP000235826">
    <property type="component" value="Chromosome"/>
</dbReference>
<name>A0A2K9PPD2_9FLAO</name>
<proteinExistence type="predicted"/>
<dbReference type="NCBIfam" id="TIGR04183">
    <property type="entry name" value="Por_Secre_tail"/>
    <property type="match status" value="1"/>
</dbReference>
<protein>
    <recommendedName>
        <fullName evidence="3">Secretion system C-terminal sorting domain-containing protein</fullName>
    </recommendedName>
</protein>
<feature type="chain" id="PRO_5014862606" description="Secretion system C-terminal sorting domain-containing protein" evidence="2">
    <location>
        <begin position="24"/>
        <end position="159"/>
    </location>
</feature>
<dbReference type="OrthoDB" id="9768786at2"/>
<keyword evidence="1 2" id="KW-0732">Signal</keyword>
<sequence>MTYIKAITGAAFLLLSAGGILQAQESPTVTNGKAKGAGGTVSYSVGQVVCTTNTGLNGSLSQGVHQPYGMTLATDNGLIHLELMVYPNPTTNRLTLNVDNIEFSMLNFQLYDIHGNQLKSGWLENKTTTIIMEKLPTATYFLKVSDNKKTSKTFRIIKK</sequence>
<feature type="domain" description="Secretion system C-terminal sorting" evidence="3">
    <location>
        <begin position="85"/>
        <end position="153"/>
    </location>
</feature>
<evidence type="ECO:0000259" key="3">
    <source>
        <dbReference type="Pfam" id="PF18962"/>
    </source>
</evidence>
<dbReference type="InterPro" id="IPR026444">
    <property type="entry name" value="Secre_tail"/>
</dbReference>
<dbReference type="Pfam" id="PF18962">
    <property type="entry name" value="Por_Secre_tail"/>
    <property type="match status" value="1"/>
</dbReference>
<accession>A0A2K9PPD2</accession>
<dbReference type="AlphaFoldDB" id="A0A2K9PPD2"/>
<reference evidence="4 5" key="1">
    <citation type="submission" date="2018-01" db="EMBL/GenBank/DDBJ databases">
        <title>Complete genome sequence of Flavivirga eckloniae ECD14 isolated from seaweed Ecklonia cava.</title>
        <authorList>
            <person name="Lee J.H."/>
            <person name="Baik K.S."/>
            <person name="Seong C.N."/>
        </authorList>
    </citation>
    <scope>NUCLEOTIDE SEQUENCE [LARGE SCALE GENOMIC DNA]</scope>
    <source>
        <strain evidence="4 5">ECD14</strain>
    </source>
</reference>
<feature type="signal peptide" evidence="2">
    <location>
        <begin position="1"/>
        <end position="23"/>
    </location>
</feature>
<evidence type="ECO:0000256" key="1">
    <source>
        <dbReference type="ARBA" id="ARBA00022729"/>
    </source>
</evidence>
<evidence type="ECO:0000313" key="5">
    <source>
        <dbReference type="Proteomes" id="UP000235826"/>
    </source>
</evidence>
<organism evidence="4 5">
    <name type="scientific">Flavivirga eckloniae</name>
    <dbReference type="NCBI Taxonomy" id="1803846"/>
    <lineage>
        <taxon>Bacteria</taxon>
        <taxon>Pseudomonadati</taxon>
        <taxon>Bacteroidota</taxon>
        <taxon>Flavobacteriia</taxon>
        <taxon>Flavobacteriales</taxon>
        <taxon>Flavobacteriaceae</taxon>
        <taxon>Flavivirga</taxon>
    </lineage>
</organism>
<dbReference type="KEGG" id="fek:C1H87_09400"/>
<evidence type="ECO:0000313" key="4">
    <source>
        <dbReference type="EMBL" id="AUP78904.1"/>
    </source>
</evidence>